<sequence>MKVIIFDMDGTLINSAKAIYCTINALRRNIGLKENLKEDFIIKTINDPKKDMIFEFYGVRNVTKEQKYEFEREFIKNYKLHAKLYDGLFEILQKCRDEGYFIAVASNAPEISLREILEINGVSEFFDLIVGVDKNMPPKPDPAMLFKVLEISGAKLNEAIFLGDSKKDEIAAIKAKMPYIQATWGFGQKSEISQNAKTPGDAWKIIQKM</sequence>
<evidence type="ECO:0000256" key="4">
    <source>
        <dbReference type="ARBA" id="ARBA00013078"/>
    </source>
</evidence>
<dbReference type="GO" id="GO:0008967">
    <property type="term" value="F:phosphoglycolate phosphatase activity"/>
    <property type="evidence" value="ECO:0007669"/>
    <property type="project" value="UniProtKB-EC"/>
</dbReference>
<comment type="pathway">
    <text evidence="2">Organic acid metabolism; glycolate biosynthesis; glycolate from 2-phosphoglycolate: step 1/1.</text>
</comment>
<dbReference type="InterPro" id="IPR023198">
    <property type="entry name" value="PGP-like_dom2"/>
</dbReference>
<dbReference type="OrthoDB" id="9792518at2"/>
<dbReference type="STRING" id="360107.CHAB381_0893"/>
<dbReference type="InterPro" id="IPR036412">
    <property type="entry name" value="HAD-like_sf"/>
</dbReference>
<dbReference type="SFLD" id="SFLDG01129">
    <property type="entry name" value="C1.5:_HAD__Beta-PGM__Phosphata"/>
    <property type="match status" value="1"/>
</dbReference>
<comment type="catalytic activity">
    <reaction evidence="1">
        <text>2-phosphoglycolate + H2O = glycolate + phosphate</text>
        <dbReference type="Rhea" id="RHEA:14369"/>
        <dbReference type="ChEBI" id="CHEBI:15377"/>
        <dbReference type="ChEBI" id="CHEBI:29805"/>
        <dbReference type="ChEBI" id="CHEBI:43474"/>
        <dbReference type="ChEBI" id="CHEBI:58033"/>
        <dbReference type="EC" id="3.1.3.18"/>
    </reaction>
</comment>
<keyword evidence="5" id="KW-0378">Hydrolase</keyword>
<evidence type="ECO:0000313" key="6">
    <source>
        <dbReference type="Proteomes" id="UP000002407"/>
    </source>
</evidence>
<dbReference type="InterPro" id="IPR006439">
    <property type="entry name" value="HAD-SF_hydro_IA"/>
</dbReference>
<dbReference type="Pfam" id="PF13419">
    <property type="entry name" value="HAD_2"/>
    <property type="match status" value="1"/>
</dbReference>
<evidence type="ECO:0000256" key="2">
    <source>
        <dbReference type="ARBA" id="ARBA00004818"/>
    </source>
</evidence>
<dbReference type="EMBL" id="CP000776">
    <property type="protein sequence ID" value="ABS51431.1"/>
    <property type="molecule type" value="Genomic_DNA"/>
</dbReference>
<dbReference type="PANTHER" id="PTHR43434">
    <property type="entry name" value="PHOSPHOGLYCOLATE PHOSPHATASE"/>
    <property type="match status" value="1"/>
</dbReference>
<reference evidence="6" key="1">
    <citation type="submission" date="2007-07" db="EMBL/GenBank/DDBJ databases">
        <title>Complete genome sequence of Campylobacter hominis ATCC BAA-381, a commensal isolated from the human gastrointestinal tract.</title>
        <authorList>
            <person name="Fouts D.E."/>
            <person name="Mongodin E.F."/>
            <person name="Puiu D."/>
            <person name="Sebastian Y."/>
            <person name="Miller W.G."/>
            <person name="Mandrell R.E."/>
            <person name="Nelson K.E."/>
        </authorList>
    </citation>
    <scope>NUCLEOTIDE SEQUENCE [LARGE SCALE GENOMIC DNA]</scope>
    <source>
        <strain evidence="6">ATCC BAA-381 / LMG 19568 / NCTC 13146 / CH001A</strain>
    </source>
</reference>
<gene>
    <name evidence="5" type="ordered locus">CHAB381_0893</name>
</gene>
<dbReference type="InterPro" id="IPR023214">
    <property type="entry name" value="HAD_sf"/>
</dbReference>
<dbReference type="GO" id="GO:0006281">
    <property type="term" value="P:DNA repair"/>
    <property type="evidence" value="ECO:0007669"/>
    <property type="project" value="TreeGrafter"/>
</dbReference>
<evidence type="ECO:0000313" key="5">
    <source>
        <dbReference type="EMBL" id="ABS51431.1"/>
    </source>
</evidence>
<dbReference type="KEGG" id="cha:CHAB381_0893"/>
<dbReference type="PRINTS" id="PR00413">
    <property type="entry name" value="HADHALOGNASE"/>
</dbReference>
<dbReference type="GO" id="GO:0005829">
    <property type="term" value="C:cytosol"/>
    <property type="evidence" value="ECO:0007669"/>
    <property type="project" value="TreeGrafter"/>
</dbReference>
<protein>
    <recommendedName>
        <fullName evidence="4">phosphoglycolate phosphatase</fullName>
        <ecNumber evidence="4">3.1.3.18</ecNumber>
    </recommendedName>
</protein>
<dbReference type="Gene3D" id="3.40.50.1000">
    <property type="entry name" value="HAD superfamily/HAD-like"/>
    <property type="match status" value="1"/>
</dbReference>
<evidence type="ECO:0000256" key="3">
    <source>
        <dbReference type="ARBA" id="ARBA00006171"/>
    </source>
</evidence>
<dbReference type="SUPFAM" id="SSF56784">
    <property type="entry name" value="HAD-like"/>
    <property type="match status" value="1"/>
</dbReference>
<dbReference type="PANTHER" id="PTHR43434:SF1">
    <property type="entry name" value="PHOSPHOGLYCOLATE PHOSPHATASE"/>
    <property type="match status" value="1"/>
</dbReference>
<dbReference type="Proteomes" id="UP000002407">
    <property type="component" value="Chromosome"/>
</dbReference>
<proteinExistence type="inferred from homology"/>
<comment type="similarity">
    <text evidence="3">Belongs to the HAD-like hydrolase superfamily. CbbY/CbbZ/Gph/YieH family.</text>
</comment>
<dbReference type="RefSeq" id="WP_012108746.1">
    <property type="nucleotide sequence ID" value="NC_009714.1"/>
</dbReference>
<dbReference type="EC" id="3.1.3.18" evidence="4"/>
<dbReference type="eggNOG" id="COG0546">
    <property type="taxonomic scope" value="Bacteria"/>
</dbReference>
<dbReference type="AlphaFoldDB" id="A7I1R4"/>
<dbReference type="InterPro" id="IPR050155">
    <property type="entry name" value="HAD-like_hydrolase_sf"/>
</dbReference>
<organism evidence="5 6">
    <name type="scientific">Campylobacter hominis (strain ATCC BAA-381 / DSM 21671 / CCUG 45161 / LMG 19568 / NCTC 13146 / CH001A)</name>
    <dbReference type="NCBI Taxonomy" id="360107"/>
    <lineage>
        <taxon>Bacteria</taxon>
        <taxon>Pseudomonadati</taxon>
        <taxon>Campylobacterota</taxon>
        <taxon>Epsilonproteobacteria</taxon>
        <taxon>Campylobacterales</taxon>
        <taxon>Campylobacteraceae</taxon>
        <taxon>Campylobacter</taxon>
    </lineage>
</organism>
<evidence type="ECO:0000256" key="1">
    <source>
        <dbReference type="ARBA" id="ARBA00000830"/>
    </source>
</evidence>
<dbReference type="Gene3D" id="1.10.150.240">
    <property type="entry name" value="Putative phosphatase, domain 2"/>
    <property type="match status" value="1"/>
</dbReference>
<name>A7I1R4_CAMHC</name>
<dbReference type="SFLD" id="SFLDS00003">
    <property type="entry name" value="Haloacid_Dehalogenase"/>
    <property type="match status" value="1"/>
</dbReference>
<accession>A7I1R4</accession>
<dbReference type="InterPro" id="IPR041492">
    <property type="entry name" value="HAD_2"/>
</dbReference>
<keyword evidence="6" id="KW-1185">Reference proteome</keyword>
<dbReference type="HOGENOM" id="CLU_045011_19_3_7"/>